<reference evidence="4" key="1">
    <citation type="submission" date="2020-10" db="EMBL/GenBank/DDBJ databases">
        <authorList>
            <person name="Gilroy R."/>
        </authorList>
    </citation>
    <scope>NUCLEOTIDE SEQUENCE</scope>
    <source>
        <strain evidence="4">ChiSjej3B21-11622</strain>
    </source>
</reference>
<dbReference type="Gene3D" id="3.30.565.10">
    <property type="entry name" value="Histidine kinase-like ATPase, C-terminal domain"/>
    <property type="match status" value="1"/>
</dbReference>
<evidence type="ECO:0000256" key="1">
    <source>
        <dbReference type="SAM" id="Phobius"/>
    </source>
</evidence>
<name>A0A9D0ZVS0_9FIRM</name>
<dbReference type="AlphaFoldDB" id="A0A9D0ZVS0"/>
<evidence type="ECO:0000259" key="2">
    <source>
        <dbReference type="Pfam" id="PF02518"/>
    </source>
</evidence>
<sequence length="586" mass="67923">MKNHRGLKPYYSIKWLLAFLAAVLAFLFIGSVAYVNFRQQKNLFAGAADSQYENLMAFLDKMDEEFIHAENYLYNTFLDNEDLAVLEKAADDLETYDAKQRISKNLENLPQLNEFVECTWLYLPEGRDTNYLARSNYTGLGIRELTNIKQYLTENLDDSDYQRLLGIREWQWVELEEETYLLWIAPMEDGYCGVITSSGYLAEKIQEWMPGAEAQEISFGNKIGKRFFPAEDRSKPMEMEEASWRQTEDGGVILCGTSGEADFRAELSLSGEQILRGHDARSDYTLIVAVLLLFMILTFFSFQFFVYRPFHKLLREMKHLKDGVPASKVSEDSRLLEVASLGKTINQLLDENLRLSREIYETKLQERDIHCQYLQIRLKSHFYMNCLSIIRAMANTGKIALIRELSENLISYLRFIEKDTEKFVLLETELEHVRNYAKIQEMRFPGVFEYQEDVPIELYGLEIPPLILQTFMENSVEHGLDRDKKNWIRIHAAYQEKGGMPGIRFHIQDSGIGFQKEDLEGFSKDPSSFDLTKSQGIGIRNVISRLHILYDGKAEIRFYNAQKGGACIDIWIPIQEEMGEDLTAEL</sequence>
<evidence type="ECO:0000259" key="3">
    <source>
        <dbReference type="Pfam" id="PF06580"/>
    </source>
</evidence>
<organism evidence="4 5">
    <name type="scientific">Candidatus Limivivens merdigallinarum</name>
    <dbReference type="NCBI Taxonomy" id="2840859"/>
    <lineage>
        <taxon>Bacteria</taxon>
        <taxon>Bacillati</taxon>
        <taxon>Bacillota</taxon>
        <taxon>Clostridia</taxon>
        <taxon>Lachnospirales</taxon>
        <taxon>Lachnospiraceae</taxon>
        <taxon>Lachnospiraceae incertae sedis</taxon>
        <taxon>Candidatus Limivivens</taxon>
    </lineage>
</organism>
<accession>A0A9D0ZVS0</accession>
<dbReference type="InterPro" id="IPR010559">
    <property type="entry name" value="Sig_transdc_His_kin_internal"/>
</dbReference>
<feature type="transmembrane region" description="Helical" evidence="1">
    <location>
        <begin position="284"/>
        <end position="307"/>
    </location>
</feature>
<dbReference type="InterPro" id="IPR036890">
    <property type="entry name" value="HATPase_C_sf"/>
</dbReference>
<dbReference type="PANTHER" id="PTHR34220">
    <property type="entry name" value="SENSOR HISTIDINE KINASE YPDA"/>
    <property type="match status" value="1"/>
</dbReference>
<dbReference type="PANTHER" id="PTHR34220:SF7">
    <property type="entry name" value="SENSOR HISTIDINE KINASE YPDA"/>
    <property type="match status" value="1"/>
</dbReference>
<dbReference type="GO" id="GO:0000155">
    <property type="term" value="F:phosphorelay sensor kinase activity"/>
    <property type="evidence" value="ECO:0007669"/>
    <property type="project" value="InterPro"/>
</dbReference>
<feature type="domain" description="Histidine kinase/HSP90-like ATPase" evidence="2">
    <location>
        <begin position="467"/>
        <end position="575"/>
    </location>
</feature>
<dbReference type="InterPro" id="IPR003594">
    <property type="entry name" value="HATPase_dom"/>
</dbReference>
<dbReference type="GO" id="GO:0016020">
    <property type="term" value="C:membrane"/>
    <property type="evidence" value="ECO:0007669"/>
    <property type="project" value="InterPro"/>
</dbReference>
<dbReference type="EMBL" id="DVFT01000104">
    <property type="protein sequence ID" value="HIQ96325.1"/>
    <property type="molecule type" value="Genomic_DNA"/>
</dbReference>
<dbReference type="SUPFAM" id="SSF55874">
    <property type="entry name" value="ATPase domain of HSP90 chaperone/DNA topoisomerase II/histidine kinase"/>
    <property type="match status" value="1"/>
</dbReference>
<keyword evidence="1" id="KW-0812">Transmembrane</keyword>
<feature type="domain" description="Signal transduction histidine kinase internal region" evidence="3">
    <location>
        <begin position="371"/>
        <end position="445"/>
    </location>
</feature>
<gene>
    <name evidence="4" type="ORF">IAB26_07155</name>
</gene>
<evidence type="ECO:0000313" key="4">
    <source>
        <dbReference type="EMBL" id="HIQ96325.1"/>
    </source>
</evidence>
<protein>
    <submittedName>
        <fullName evidence="4">Histidine kinase</fullName>
    </submittedName>
</protein>
<dbReference type="Proteomes" id="UP000886886">
    <property type="component" value="Unassembled WGS sequence"/>
</dbReference>
<reference evidence="4" key="2">
    <citation type="journal article" date="2021" name="PeerJ">
        <title>Extensive microbial diversity within the chicken gut microbiome revealed by metagenomics and culture.</title>
        <authorList>
            <person name="Gilroy R."/>
            <person name="Ravi A."/>
            <person name="Getino M."/>
            <person name="Pursley I."/>
            <person name="Horton D.L."/>
            <person name="Alikhan N.F."/>
            <person name="Baker D."/>
            <person name="Gharbi K."/>
            <person name="Hall N."/>
            <person name="Watson M."/>
            <person name="Adriaenssens E.M."/>
            <person name="Foster-Nyarko E."/>
            <person name="Jarju S."/>
            <person name="Secka A."/>
            <person name="Antonio M."/>
            <person name="Oren A."/>
            <person name="Chaudhuri R.R."/>
            <person name="La Ragione R."/>
            <person name="Hildebrand F."/>
            <person name="Pallen M.J."/>
        </authorList>
    </citation>
    <scope>NUCLEOTIDE SEQUENCE</scope>
    <source>
        <strain evidence="4">ChiSjej3B21-11622</strain>
    </source>
</reference>
<keyword evidence="4" id="KW-0418">Kinase</keyword>
<comment type="caution">
    <text evidence="4">The sequence shown here is derived from an EMBL/GenBank/DDBJ whole genome shotgun (WGS) entry which is preliminary data.</text>
</comment>
<keyword evidence="1" id="KW-1133">Transmembrane helix</keyword>
<dbReference type="InterPro" id="IPR050640">
    <property type="entry name" value="Bact_2-comp_sensor_kinase"/>
</dbReference>
<evidence type="ECO:0000313" key="5">
    <source>
        <dbReference type="Proteomes" id="UP000886886"/>
    </source>
</evidence>
<proteinExistence type="predicted"/>
<keyword evidence="1" id="KW-0472">Membrane</keyword>
<dbReference type="Pfam" id="PF06580">
    <property type="entry name" value="His_kinase"/>
    <property type="match status" value="1"/>
</dbReference>
<keyword evidence="4" id="KW-0808">Transferase</keyword>
<dbReference type="Pfam" id="PF02518">
    <property type="entry name" value="HATPase_c"/>
    <property type="match status" value="1"/>
</dbReference>